<proteinExistence type="predicted"/>
<feature type="region of interest" description="Disordered" evidence="1">
    <location>
        <begin position="1"/>
        <end position="23"/>
    </location>
</feature>
<evidence type="ECO:0000256" key="1">
    <source>
        <dbReference type="SAM" id="MobiDB-lite"/>
    </source>
</evidence>
<evidence type="ECO:0000313" key="3">
    <source>
        <dbReference type="Proteomes" id="UP001155057"/>
    </source>
</evidence>
<evidence type="ECO:0000313" key="2">
    <source>
        <dbReference type="EMBL" id="MCS3709917.1"/>
    </source>
</evidence>
<comment type="caution">
    <text evidence="2">The sequence shown here is derived from an EMBL/GenBank/DDBJ whole genome shotgun (WGS) entry which is preliminary data.</text>
</comment>
<sequence length="510" mass="57281">MQKELPFDSTGADGRSLHDPALRPERIQDTVNRIRDHAIGKEAVRGLLREMAMRELEGRDVPNGRGAIREAGKTMGLDVDGIEEKAREEYVPPQAVAAQVPSDTNFPYVHVALALSRQQWPPEPRRGDRYSDTQLREEIAHGAKRLPLKKATDRFGAGHLIRKATSLGLPDALFEGRSSWSPGQTYVGLCRDLVRPLHPEKYSPLEVECTPAAVKALTERKVFEKIEGEIELWDWTIGRAEEIAQEPSAPQLFETLKEAKEISPTATSTGRLGKCLLYYCQEVTLGKTVFGSSQKTPPYARAADYEKEIPRFHTIWRGEADVSFREALRRRRAYEGAIEKAEAAAERRAAEALTRDVEKVLFPFFDWHVDNGWSTESLSALSRKWAEYFDEDETGPKLHRSSVSGEIVIEGEGIGRRYRSPEAGAADSGSEVQALIHYVGHMRRLLLLRAVQERSGMHRLLRDARKAATHDLSRGRSADELYQAVGELMVDRAIARPQVETPVESVQDRT</sequence>
<protein>
    <submittedName>
        <fullName evidence="2">Uncharacterized protein</fullName>
    </submittedName>
</protein>
<accession>A0A9X2TEX5</accession>
<dbReference type="AlphaFoldDB" id="A0A9X2TEX5"/>
<dbReference type="RefSeq" id="WP_259123883.1">
    <property type="nucleotide sequence ID" value="NZ_JANTZO010000005.1"/>
</dbReference>
<gene>
    <name evidence="2" type="ORF">GGP61_001521</name>
</gene>
<organism evidence="2 3">
    <name type="scientific">Salinibacter ruber</name>
    <dbReference type="NCBI Taxonomy" id="146919"/>
    <lineage>
        <taxon>Bacteria</taxon>
        <taxon>Pseudomonadati</taxon>
        <taxon>Rhodothermota</taxon>
        <taxon>Rhodothermia</taxon>
        <taxon>Rhodothermales</taxon>
        <taxon>Salinibacteraceae</taxon>
        <taxon>Salinibacter</taxon>
    </lineage>
</organism>
<dbReference type="Proteomes" id="UP001155057">
    <property type="component" value="Unassembled WGS sequence"/>
</dbReference>
<dbReference type="EMBL" id="JANUAE010000004">
    <property type="protein sequence ID" value="MCS3709917.1"/>
    <property type="molecule type" value="Genomic_DNA"/>
</dbReference>
<reference evidence="2" key="1">
    <citation type="submission" date="2022-08" db="EMBL/GenBank/DDBJ databases">
        <title>Genomic Encyclopedia of Type Strains, Phase V (KMG-V): Genome sequencing to study the core and pangenomes of soil and plant-associated prokaryotes.</title>
        <authorList>
            <person name="Whitman W."/>
        </authorList>
    </citation>
    <scope>NUCLEOTIDE SEQUENCE</scope>
    <source>
        <strain evidence="2">SP3049</strain>
    </source>
</reference>
<name>A0A9X2TEX5_9BACT</name>